<name>A0ABR2YW12_9CHLO</name>
<feature type="region of interest" description="Disordered" evidence="1">
    <location>
        <begin position="1"/>
        <end position="85"/>
    </location>
</feature>
<keyword evidence="4" id="KW-1185">Reference proteome</keyword>
<gene>
    <name evidence="3" type="ORF">WJX75_004646</name>
</gene>
<evidence type="ECO:0000259" key="2">
    <source>
        <dbReference type="Pfam" id="PF14295"/>
    </source>
</evidence>
<accession>A0ABR2YW12</accession>
<organism evidence="3 4">
    <name type="scientific">Coccomyxa subellipsoidea</name>
    <dbReference type="NCBI Taxonomy" id="248742"/>
    <lineage>
        <taxon>Eukaryota</taxon>
        <taxon>Viridiplantae</taxon>
        <taxon>Chlorophyta</taxon>
        <taxon>core chlorophytes</taxon>
        <taxon>Trebouxiophyceae</taxon>
        <taxon>Trebouxiophyceae incertae sedis</taxon>
        <taxon>Coccomyxaceae</taxon>
        <taxon>Coccomyxa</taxon>
    </lineage>
</organism>
<dbReference type="InterPro" id="IPR003609">
    <property type="entry name" value="Pan_app"/>
</dbReference>
<feature type="compositionally biased region" description="Low complexity" evidence="1">
    <location>
        <begin position="23"/>
        <end position="73"/>
    </location>
</feature>
<evidence type="ECO:0000313" key="4">
    <source>
        <dbReference type="Proteomes" id="UP001491310"/>
    </source>
</evidence>
<protein>
    <recommendedName>
        <fullName evidence="2">Apple domain-containing protein</fullName>
    </recommendedName>
</protein>
<evidence type="ECO:0000256" key="1">
    <source>
        <dbReference type="SAM" id="MobiDB-lite"/>
    </source>
</evidence>
<dbReference type="EMBL" id="JALJOT010000004">
    <property type="protein sequence ID" value="KAK9915827.1"/>
    <property type="molecule type" value="Genomic_DNA"/>
</dbReference>
<dbReference type="Pfam" id="PF14295">
    <property type="entry name" value="PAN_4"/>
    <property type="match status" value="1"/>
</dbReference>
<comment type="caution">
    <text evidence="3">The sequence shown here is derived from an EMBL/GenBank/DDBJ whole genome shotgun (WGS) entry which is preliminary data.</text>
</comment>
<proteinExistence type="predicted"/>
<dbReference type="Gene3D" id="3.50.4.10">
    <property type="entry name" value="Hepatocyte Growth Factor"/>
    <property type="match status" value="1"/>
</dbReference>
<feature type="domain" description="Apple" evidence="2">
    <location>
        <begin position="300"/>
        <end position="336"/>
    </location>
</feature>
<reference evidence="3 4" key="1">
    <citation type="journal article" date="2024" name="Nat. Commun.">
        <title>Phylogenomics reveals the evolutionary origins of lichenization in chlorophyte algae.</title>
        <authorList>
            <person name="Puginier C."/>
            <person name="Libourel C."/>
            <person name="Otte J."/>
            <person name="Skaloud P."/>
            <person name="Haon M."/>
            <person name="Grisel S."/>
            <person name="Petersen M."/>
            <person name="Berrin J.G."/>
            <person name="Delaux P.M."/>
            <person name="Dal Grande F."/>
            <person name="Keller J."/>
        </authorList>
    </citation>
    <scope>NUCLEOTIDE SEQUENCE [LARGE SCALE GENOMIC DNA]</scope>
    <source>
        <strain evidence="3 4">SAG 216-7</strain>
    </source>
</reference>
<evidence type="ECO:0000313" key="3">
    <source>
        <dbReference type="EMBL" id="KAK9915827.1"/>
    </source>
</evidence>
<sequence length="432" mass="44999">MEPPTPVPTPAATTQPPTPVPTPEATAAPTPVATNAPTPVPTPAATASPTTDPTPAATPAATDSPPSQQSPPLDQSPPSSPSQADLLAAWQQQFLQRVADDRASGSRTPVWQLIAGAEAPFSDPFLMEFEDTGSMKQAFGDNPPGSPSAFDQALLAARLEAQQAARGAQASMVKSVAAGGEQPSSPLTDALGNLLDQDVSATDVSATGLPVVRTARVQPTGTTHLETPAEPVGPPAGASRFAGVRPQPPATNYSALNVRVMGVKQPQLPSNPNSNQQCFVLAHSMGYANLSSVHYLAVKNTANKGACCSLCQKDPRCVAWTRVAGGRGDVRTCYLKDSLQRDPDLAAFTFSYAPSNLLHDYPEVRYIVDTLPVILESGTKQMALPAELYGCPYPPVPGQPPGSCSEPQTCNCHKGICFGSCTGGVASKRLRF</sequence>
<dbReference type="Proteomes" id="UP001491310">
    <property type="component" value="Unassembled WGS sequence"/>
</dbReference>